<dbReference type="PANTHER" id="PTHR42685">
    <property type="entry name" value="GERANYLGERANYL DIPHOSPHATE REDUCTASE"/>
    <property type="match status" value="1"/>
</dbReference>
<proteinExistence type="predicted"/>
<dbReference type="InterPro" id="IPR050407">
    <property type="entry name" value="Geranylgeranyl_reductase"/>
</dbReference>
<dbReference type="Proteomes" id="UP000316330">
    <property type="component" value="Unassembled WGS sequence"/>
</dbReference>
<dbReference type="PANTHER" id="PTHR42685:SF22">
    <property type="entry name" value="CONDITIONED MEDIUM FACTOR RECEPTOR 1"/>
    <property type="match status" value="1"/>
</dbReference>
<keyword evidence="3" id="KW-1185">Reference proteome</keyword>
<evidence type="ECO:0000313" key="2">
    <source>
        <dbReference type="EMBL" id="TVY02189.1"/>
    </source>
</evidence>
<dbReference type="InterPro" id="IPR002938">
    <property type="entry name" value="FAD-bd"/>
</dbReference>
<reference evidence="2 3" key="1">
    <citation type="submission" date="2019-07" db="EMBL/GenBank/DDBJ databases">
        <authorList>
            <person name="Kim J."/>
        </authorList>
    </citation>
    <scope>NUCLEOTIDE SEQUENCE [LARGE SCALE GENOMIC DNA]</scope>
    <source>
        <strain evidence="2 3">G13</strain>
    </source>
</reference>
<evidence type="ECO:0000259" key="1">
    <source>
        <dbReference type="Pfam" id="PF01494"/>
    </source>
</evidence>
<dbReference type="PRINTS" id="PR00420">
    <property type="entry name" value="RNGMNOXGNASE"/>
</dbReference>
<dbReference type="EMBL" id="VNJJ01000003">
    <property type="protein sequence ID" value="TVY02189.1"/>
    <property type="molecule type" value="Genomic_DNA"/>
</dbReference>
<dbReference type="SUPFAM" id="SSF51905">
    <property type="entry name" value="FAD/NAD(P)-binding domain"/>
    <property type="match status" value="1"/>
</dbReference>
<dbReference type="Gene3D" id="3.50.50.60">
    <property type="entry name" value="FAD/NAD(P)-binding domain"/>
    <property type="match status" value="1"/>
</dbReference>
<dbReference type="GO" id="GO:0071949">
    <property type="term" value="F:FAD binding"/>
    <property type="evidence" value="ECO:0007669"/>
    <property type="project" value="InterPro"/>
</dbReference>
<dbReference type="RefSeq" id="WP_144699831.1">
    <property type="nucleotide sequence ID" value="NZ_VNJJ01000003.1"/>
</dbReference>
<protein>
    <submittedName>
        <fullName evidence="2">FAD-dependent oxidoreductase</fullName>
    </submittedName>
</protein>
<accession>A0A559JQN1</accession>
<dbReference type="InterPro" id="IPR036188">
    <property type="entry name" value="FAD/NAD-bd_sf"/>
</dbReference>
<dbReference type="OrthoDB" id="9806565at2"/>
<name>A0A559JQN1_9BACL</name>
<organism evidence="2 3">
    <name type="scientific">Cohnella terricola</name>
    <dbReference type="NCBI Taxonomy" id="1289167"/>
    <lineage>
        <taxon>Bacteria</taxon>
        <taxon>Bacillati</taxon>
        <taxon>Bacillota</taxon>
        <taxon>Bacilli</taxon>
        <taxon>Bacillales</taxon>
        <taxon>Paenibacillaceae</taxon>
        <taxon>Cohnella</taxon>
    </lineage>
</organism>
<evidence type="ECO:0000313" key="3">
    <source>
        <dbReference type="Proteomes" id="UP000316330"/>
    </source>
</evidence>
<dbReference type="AlphaFoldDB" id="A0A559JQN1"/>
<feature type="domain" description="FAD-binding" evidence="1">
    <location>
        <begin position="5"/>
        <end position="307"/>
    </location>
</feature>
<sequence length="376" mass="41136">MKTEYDAVVIGAGVAGSSMAYALARKGWDVALIEKSKFPRHKACGEFLSPESIGTLQELGLAEAVNSLRPSQIIKARLHTERGISLEIPLSGIARGVSRHALDARLLWSAQEKGVRAYTGTVTAVNEVSNGHAIEFSSKEGRTRLHSRAVIAAWGRNSLRGYREVKSRPTRRVYMGIKSHYVGSDSDPVVDLYFFQGGYVGIAPIEGERLNVAALLTPDLFPRDGSDVLRRIMESAAARIPVLRSRLEQAIEVPGTRATVYPVEIRPEPRGWNGIPCIGDAAAVIPPFCGDGMSMALRSVRLCAPLADSYLRGKCTYEEWKKAYSELLKQQFSGALKWGSLLESLLANPSMTSWLFRMGAILPGAAKRLVQATRLR</sequence>
<gene>
    <name evidence="2" type="ORF">FPZ45_07040</name>
</gene>
<dbReference type="Pfam" id="PF01494">
    <property type="entry name" value="FAD_binding_3"/>
    <property type="match status" value="1"/>
</dbReference>
<comment type="caution">
    <text evidence="2">The sequence shown here is derived from an EMBL/GenBank/DDBJ whole genome shotgun (WGS) entry which is preliminary data.</text>
</comment>